<protein>
    <submittedName>
        <fullName evidence="7">LPS export ABC transporter periplasmic protein LptC</fullName>
    </submittedName>
</protein>
<dbReference type="Gene3D" id="2.60.450.10">
    <property type="entry name" value="Lipopolysaccharide (LPS) transport protein A like domain"/>
    <property type="match status" value="1"/>
</dbReference>
<name>A0AA96JVE1_9BACT</name>
<reference evidence="7 8" key="1">
    <citation type="submission" date="2023-01" db="EMBL/GenBank/DDBJ databases">
        <title>Cultivation and genomic characterization of new, ubiquitous marine nitrite-oxidizing bacteria from the Nitrospirales.</title>
        <authorList>
            <person name="Mueller A.J."/>
            <person name="Daebeler A."/>
            <person name="Herbold C.W."/>
            <person name="Kirkegaard R.H."/>
            <person name="Daims H."/>
        </authorList>
    </citation>
    <scope>NUCLEOTIDE SEQUENCE [LARGE SCALE GENOMIC DNA]</scope>
    <source>
        <strain evidence="7 8">DK</strain>
    </source>
</reference>
<keyword evidence="3 6" id="KW-0812">Transmembrane</keyword>
<keyword evidence="8" id="KW-1185">Reference proteome</keyword>
<feature type="transmembrane region" description="Helical" evidence="6">
    <location>
        <begin position="30"/>
        <end position="51"/>
    </location>
</feature>
<dbReference type="NCBIfam" id="TIGR04409">
    <property type="entry name" value="LptC_YrbK"/>
    <property type="match status" value="1"/>
</dbReference>
<accession>A0AA96JVE1</accession>
<keyword evidence="5 6" id="KW-0472">Membrane</keyword>
<sequence length="217" mass="24726">MAWTLCYSFLWVFYPKGGLSTEHVFMQFYGTRTILTLLVLGMAVFIGYRVVDHMQTRSQETTSVTLEEQQGADAWIHGFTYRQTRSGSTKWVVNADQAKVFDKEHVAKLETVQVRLFDSAFQKEQLRITSEEGVMNTSNNDFELVSKNEKTVITFESGFQVFSDKLTWNEQARQIYTTDPVTIKGDGLIITGTGLEGDVDKNEFHLLKNVRAEVVSP</sequence>
<evidence type="ECO:0000313" key="8">
    <source>
        <dbReference type="Proteomes" id="UP001302494"/>
    </source>
</evidence>
<evidence type="ECO:0000256" key="5">
    <source>
        <dbReference type="ARBA" id="ARBA00023136"/>
    </source>
</evidence>
<evidence type="ECO:0000256" key="2">
    <source>
        <dbReference type="ARBA" id="ARBA00022519"/>
    </source>
</evidence>
<dbReference type="PANTHER" id="PTHR37481:SF1">
    <property type="entry name" value="LIPOPOLYSACCHARIDE EXPORT SYSTEM PROTEIN LPTC"/>
    <property type="match status" value="1"/>
</dbReference>
<dbReference type="PANTHER" id="PTHR37481">
    <property type="entry name" value="LIPOPOLYSACCHARIDE EXPORT SYSTEM PROTEIN LPTC"/>
    <property type="match status" value="1"/>
</dbReference>
<dbReference type="InterPro" id="IPR026265">
    <property type="entry name" value="LptC"/>
</dbReference>
<organism evidence="7 8">
    <name type="scientific">Candidatus Nitrospira neomarina</name>
    <dbReference type="NCBI Taxonomy" id="3020899"/>
    <lineage>
        <taxon>Bacteria</taxon>
        <taxon>Pseudomonadati</taxon>
        <taxon>Nitrospirota</taxon>
        <taxon>Nitrospiria</taxon>
        <taxon>Nitrospirales</taxon>
        <taxon>Nitrospiraceae</taxon>
        <taxon>Nitrospira</taxon>
    </lineage>
</organism>
<dbReference type="InterPro" id="IPR052363">
    <property type="entry name" value="LPS_export_LptC"/>
</dbReference>
<evidence type="ECO:0000256" key="1">
    <source>
        <dbReference type="ARBA" id="ARBA00022475"/>
    </source>
</evidence>
<gene>
    <name evidence="7" type="primary">lptC</name>
    <name evidence="7" type="ORF">PQG83_18310</name>
</gene>
<evidence type="ECO:0000256" key="6">
    <source>
        <dbReference type="SAM" id="Phobius"/>
    </source>
</evidence>
<keyword evidence="2" id="KW-0997">Cell inner membrane</keyword>
<evidence type="ECO:0000256" key="3">
    <source>
        <dbReference type="ARBA" id="ARBA00022692"/>
    </source>
</evidence>
<dbReference type="GO" id="GO:0017089">
    <property type="term" value="F:glycolipid transfer activity"/>
    <property type="evidence" value="ECO:0007669"/>
    <property type="project" value="TreeGrafter"/>
</dbReference>
<proteinExistence type="predicted"/>
<dbReference type="GO" id="GO:0030288">
    <property type="term" value="C:outer membrane-bounded periplasmic space"/>
    <property type="evidence" value="ECO:0007669"/>
    <property type="project" value="TreeGrafter"/>
</dbReference>
<dbReference type="Proteomes" id="UP001302494">
    <property type="component" value="Chromosome"/>
</dbReference>
<dbReference type="InterPro" id="IPR010664">
    <property type="entry name" value="LipoPS_assembly_LptC-rel"/>
</dbReference>
<keyword evidence="4 6" id="KW-1133">Transmembrane helix</keyword>
<dbReference type="AlphaFoldDB" id="A0AA96JVE1"/>
<evidence type="ECO:0000313" key="7">
    <source>
        <dbReference type="EMBL" id="WNM61677.1"/>
    </source>
</evidence>
<dbReference type="GO" id="GO:0015221">
    <property type="term" value="F:lipopolysaccharide transmembrane transporter activity"/>
    <property type="evidence" value="ECO:0007669"/>
    <property type="project" value="InterPro"/>
</dbReference>
<dbReference type="Pfam" id="PF06835">
    <property type="entry name" value="LptC"/>
    <property type="match status" value="1"/>
</dbReference>
<keyword evidence="1" id="KW-1003">Cell membrane</keyword>
<dbReference type="RefSeq" id="WP_312744129.1">
    <property type="nucleotide sequence ID" value="NZ_CP116968.1"/>
</dbReference>
<evidence type="ECO:0000256" key="4">
    <source>
        <dbReference type="ARBA" id="ARBA00022989"/>
    </source>
</evidence>
<dbReference type="EMBL" id="CP116968">
    <property type="protein sequence ID" value="WNM61677.1"/>
    <property type="molecule type" value="Genomic_DNA"/>
</dbReference>
<dbReference type="GO" id="GO:0005886">
    <property type="term" value="C:plasma membrane"/>
    <property type="evidence" value="ECO:0007669"/>
    <property type="project" value="InterPro"/>
</dbReference>
<dbReference type="KEGG" id="nneo:PQG83_18310"/>